<evidence type="ECO:0000256" key="1">
    <source>
        <dbReference type="ARBA" id="ARBA00022679"/>
    </source>
</evidence>
<keyword evidence="5" id="KW-1185">Reference proteome</keyword>
<sequence>MMAIASARSIRQATTGDADLVGDLVTALFDEIYGTEFGEARRPIYRAAAAKLLPAEDIYAAFLAQSPTGETVGLLTVSQCVAVYAGGFFGEINEFYVQPSARKLGLGRALIEAARSEALRRDWPFLEVGAPDMPRSQATYDFYRSCGFAEVGPRLELIVGTISA</sequence>
<name>A0A5J6MR53_9PROT</name>
<dbReference type="InterPro" id="IPR000182">
    <property type="entry name" value="GNAT_dom"/>
</dbReference>
<organism evidence="4 5">
    <name type="scientific">Hypericibacter terrae</name>
    <dbReference type="NCBI Taxonomy" id="2602015"/>
    <lineage>
        <taxon>Bacteria</taxon>
        <taxon>Pseudomonadati</taxon>
        <taxon>Pseudomonadota</taxon>
        <taxon>Alphaproteobacteria</taxon>
        <taxon>Rhodospirillales</taxon>
        <taxon>Dongiaceae</taxon>
        <taxon>Hypericibacter</taxon>
    </lineage>
</organism>
<dbReference type="GO" id="GO:0016747">
    <property type="term" value="F:acyltransferase activity, transferring groups other than amino-acyl groups"/>
    <property type="evidence" value="ECO:0007669"/>
    <property type="project" value="InterPro"/>
</dbReference>
<dbReference type="CDD" id="cd04301">
    <property type="entry name" value="NAT_SF"/>
    <property type="match status" value="1"/>
</dbReference>
<dbReference type="EMBL" id="CP042906">
    <property type="protein sequence ID" value="QEX19998.1"/>
    <property type="molecule type" value="Genomic_DNA"/>
</dbReference>
<reference evidence="4 5" key="1">
    <citation type="submission" date="2019-08" db="EMBL/GenBank/DDBJ databases">
        <title>Hyperibacter terrae gen. nov., sp. nov. and Hyperibacter viscosus sp. nov., two new members in the family Rhodospirillaceae isolated from the rhizosphere of Hypericum perforatum.</title>
        <authorList>
            <person name="Noviana Z."/>
        </authorList>
    </citation>
    <scope>NUCLEOTIDE SEQUENCE [LARGE SCALE GENOMIC DNA]</scope>
    <source>
        <strain evidence="4 5">R5913</strain>
    </source>
</reference>
<accession>A0A5J6MR53</accession>
<dbReference type="PANTHER" id="PTHR43877">
    <property type="entry name" value="AMINOALKYLPHOSPHONATE N-ACETYLTRANSFERASE-RELATED-RELATED"/>
    <property type="match status" value="1"/>
</dbReference>
<keyword evidence="1" id="KW-0808">Transferase</keyword>
<evidence type="ECO:0000313" key="5">
    <source>
        <dbReference type="Proteomes" id="UP000326202"/>
    </source>
</evidence>
<proteinExistence type="predicted"/>
<dbReference type="RefSeq" id="WP_151180007.1">
    <property type="nucleotide sequence ID" value="NZ_CP042906.1"/>
</dbReference>
<keyword evidence="2" id="KW-0012">Acyltransferase</keyword>
<dbReference type="SUPFAM" id="SSF55729">
    <property type="entry name" value="Acyl-CoA N-acyltransferases (Nat)"/>
    <property type="match status" value="1"/>
</dbReference>
<protein>
    <recommendedName>
        <fullName evidence="3">N-acetyltransferase domain-containing protein</fullName>
    </recommendedName>
</protein>
<feature type="domain" description="N-acetyltransferase" evidence="3">
    <location>
        <begin position="8"/>
        <end position="164"/>
    </location>
</feature>
<dbReference type="KEGG" id="htq:FRZ44_53130"/>
<evidence type="ECO:0000259" key="3">
    <source>
        <dbReference type="PROSITE" id="PS51186"/>
    </source>
</evidence>
<evidence type="ECO:0000256" key="2">
    <source>
        <dbReference type="ARBA" id="ARBA00023315"/>
    </source>
</evidence>
<dbReference type="AlphaFoldDB" id="A0A5J6MR53"/>
<dbReference type="Pfam" id="PF13508">
    <property type="entry name" value="Acetyltransf_7"/>
    <property type="match status" value="1"/>
</dbReference>
<dbReference type="InterPro" id="IPR050832">
    <property type="entry name" value="Bact_Acetyltransf"/>
</dbReference>
<gene>
    <name evidence="4" type="ORF">FRZ44_53130</name>
</gene>
<dbReference type="InterPro" id="IPR016181">
    <property type="entry name" value="Acyl_CoA_acyltransferase"/>
</dbReference>
<dbReference type="Proteomes" id="UP000326202">
    <property type="component" value="Chromosome"/>
</dbReference>
<dbReference type="PROSITE" id="PS51186">
    <property type="entry name" value="GNAT"/>
    <property type="match status" value="1"/>
</dbReference>
<evidence type="ECO:0000313" key="4">
    <source>
        <dbReference type="EMBL" id="QEX19998.1"/>
    </source>
</evidence>
<dbReference type="Gene3D" id="3.40.630.30">
    <property type="match status" value="1"/>
</dbReference>
<dbReference type="OrthoDB" id="9805924at2"/>